<dbReference type="Proteomes" id="UP001234297">
    <property type="component" value="Chromosome 1"/>
</dbReference>
<evidence type="ECO:0000313" key="1">
    <source>
        <dbReference type="EMBL" id="KAJ8648484.1"/>
    </source>
</evidence>
<name>A0ACC2MS22_PERAE</name>
<gene>
    <name evidence="1" type="ORF">MRB53_001507</name>
</gene>
<keyword evidence="2" id="KW-1185">Reference proteome</keyword>
<accession>A0ACC2MS22</accession>
<comment type="caution">
    <text evidence="1">The sequence shown here is derived from an EMBL/GenBank/DDBJ whole genome shotgun (WGS) entry which is preliminary data.</text>
</comment>
<proteinExistence type="predicted"/>
<protein>
    <submittedName>
        <fullName evidence="1">Uncharacterized protein</fullName>
    </submittedName>
</protein>
<dbReference type="EMBL" id="CM056809">
    <property type="protein sequence ID" value="KAJ8648484.1"/>
    <property type="molecule type" value="Genomic_DNA"/>
</dbReference>
<evidence type="ECO:0000313" key="2">
    <source>
        <dbReference type="Proteomes" id="UP001234297"/>
    </source>
</evidence>
<reference evidence="1 2" key="1">
    <citation type="journal article" date="2022" name="Hortic Res">
        <title>A haplotype resolved chromosomal level avocado genome allows analysis of novel avocado genes.</title>
        <authorList>
            <person name="Nath O."/>
            <person name="Fletcher S.J."/>
            <person name="Hayward A."/>
            <person name="Shaw L.M."/>
            <person name="Masouleh A.K."/>
            <person name="Furtado A."/>
            <person name="Henry R.J."/>
            <person name="Mitter N."/>
        </authorList>
    </citation>
    <scope>NUCLEOTIDE SEQUENCE [LARGE SCALE GENOMIC DNA]</scope>
    <source>
        <strain evidence="2">cv. Hass</strain>
    </source>
</reference>
<organism evidence="1 2">
    <name type="scientific">Persea americana</name>
    <name type="common">Avocado</name>
    <dbReference type="NCBI Taxonomy" id="3435"/>
    <lineage>
        <taxon>Eukaryota</taxon>
        <taxon>Viridiplantae</taxon>
        <taxon>Streptophyta</taxon>
        <taxon>Embryophyta</taxon>
        <taxon>Tracheophyta</taxon>
        <taxon>Spermatophyta</taxon>
        <taxon>Magnoliopsida</taxon>
        <taxon>Magnoliidae</taxon>
        <taxon>Laurales</taxon>
        <taxon>Lauraceae</taxon>
        <taxon>Persea</taxon>
    </lineage>
</organism>
<sequence length="113" mass="12657">MLVLFLCLVAHFNVSLCETYTVGDEKGWDFDSSPWPLNKNFKAGDVLVFNYKPVEHNVVVVNEQGYYDCTVPPGSPTFVTGKDSITLAKNYNYFISSIGQDCQNGMQLMVFAN</sequence>